<protein>
    <submittedName>
        <fullName evidence="1">Uncharacterized protein</fullName>
    </submittedName>
</protein>
<sequence>MLYALTAVSMVIGLMWWWRAAPRQAVDDRLTRWRFTAEQLLPDGGDHERASTIPLDAGTQHEEAVAVDRGNFQVSVVCAGDNGSRVRVSLGIGDSGRGLRCSGSRTPEVFSVGLAHELHLTVTVESTTPIVFRYTLQRANG</sequence>
<evidence type="ECO:0000313" key="2">
    <source>
        <dbReference type="Proteomes" id="UP000198688"/>
    </source>
</evidence>
<dbReference type="Pfam" id="PF19487">
    <property type="entry name" value="DUF6023"/>
    <property type="match status" value="1"/>
</dbReference>
<accession>A0A1H2CYS7</accession>
<proteinExistence type="predicted"/>
<keyword evidence="2" id="KW-1185">Reference proteome</keyword>
<name>A0A1H2CYS7_9ACTN</name>
<dbReference type="Proteomes" id="UP000198688">
    <property type="component" value="Chromosome I"/>
</dbReference>
<evidence type="ECO:0000313" key="1">
    <source>
        <dbReference type="EMBL" id="SDT75514.1"/>
    </source>
</evidence>
<dbReference type="InterPro" id="IPR046065">
    <property type="entry name" value="DUF6023"/>
</dbReference>
<reference evidence="1 2" key="1">
    <citation type="submission" date="2016-10" db="EMBL/GenBank/DDBJ databases">
        <authorList>
            <person name="de Groot N.N."/>
        </authorList>
    </citation>
    <scope>NUCLEOTIDE SEQUENCE [LARGE SCALE GENOMIC DNA]</scope>
    <source>
        <strain evidence="1 2">DSM 43941</strain>
    </source>
</reference>
<gene>
    <name evidence="1" type="ORF">SAMN04489716_7324</name>
</gene>
<dbReference type="EMBL" id="LT629758">
    <property type="protein sequence ID" value="SDT75514.1"/>
    <property type="molecule type" value="Genomic_DNA"/>
</dbReference>
<dbReference type="AlphaFoldDB" id="A0A1H2CYS7"/>
<dbReference type="STRING" id="113562.SAMN04489716_7324"/>
<organism evidence="1 2">
    <name type="scientific">Actinoplanes derwentensis</name>
    <dbReference type="NCBI Taxonomy" id="113562"/>
    <lineage>
        <taxon>Bacteria</taxon>
        <taxon>Bacillati</taxon>
        <taxon>Actinomycetota</taxon>
        <taxon>Actinomycetes</taxon>
        <taxon>Micromonosporales</taxon>
        <taxon>Micromonosporaceae</taxon>
        <taxon>Actinoplanes</taxon>
    </lineage>
</organism>